<comment type="cofactor">
    <cofactor evidence="2 7 8">
        <name>Mg(2+)</name>
        <dbReference type="ChEBI" id="CHEBI:18420"/>
    </cofactor>
</comment>
<dbReference type="AlphaFoldDB" id="A0A2K1NWH1"/>
<feature type="binding site" evidence="7">
    <location>
        <position position="84"/>
    </location>
    <ligand>
        <name>Mg(2+)</name>
        <dbReference type="ChEBI" id="CHEBI:18420"/>
        <label>1</label>
        <note>catalytic</note>
    </ligand>
</feature>
<dbReference type="SUPFAM" id="SSF56655">
    <property type="entry name" value="Carbohydrate phosphatase"/>
    <property type="match status" value="1"/>
</dbReference>
<gene>
    <name evidence="9" type="ORF">X929_08335</name>
</gene>
<dbReference type="Gene3D" id="3.40.190.80">
    <property type="match status" value="1"/>
</dbReference>
<evidence type="ECO:0000256" key="5">
    <source>
        <dbReference type="ARBA" id="ARBA00022801"/>
    </source>
</evidence>
<evidence type="ECO:0000313" key="9">
    <source>
        <dbReference type="EMBL" id="PNR94890.1"/>
    </source>
</evidence>
<dbReference type="FunFam" id="3.30.540.10:FF:000003">
    <property type="entry name" value="Inositol-1-monophosphatase"/>
    <property type="match status" value="1"/>
</dbReference>
<evidence type="ECO:0000313" key="10">
    <source>
        <dbReference type="Proteomes" id="UP000236434"/>
    </source>
</evidence>
<dbReference type="OrthoDB" id="9772456at2"/>
<dbReference type="InterPro" id="IPR033942">
    <property type="entry name" value="IMPase"/>
</dbReference>
<feature type="binding site" evidence="7">
    <location>
        <position position="86"/>
    </location>
    <ligand>
        <name>Mg(2+)</name>
        <dbReference type="ChEBI" id="CHEBI:18420"/>
        <label>1</label>
        <note>catalytic</note>
    </ligand>
</feature>
<sequence>MTKNDFIEIKRIVSDAGEKLKMWSTENFHVNSKKSRTDLVTDVDYQIQEYLIQEINKSFPNSSFLAEESGLTKTPDKNEYWVIDPIDGTVNFSRGLPEHCISVAYVEHQEPTIGIIYSPFMNLFYSATKNNGAYLNDKRLRPHWAKNFEDAMISLGNERGKTYKYFKALEEKVMRIRLFGTAALQIAYVASGFLDAFISIRSHPWDVAAGHLILKEAGGEIVDIDGKNVNIFQSDALYCNPYITQDLINNLKNIQKFQ</sequence>
<proteinExistence type="inferred from homology"/>
<dbReference type="EMBL" id="AZRL01000022">
    <property type="protein sequence ID" value="PNR94890.1"/>
    <property type="molecule type" value="Genomic_DNA"/>
</dbReference>
<organism evidence="9 10">
    <name type="scientific">Petrotoga olearia DSM 13574</name>
    <dbReference type="NCBI Taxonomy" id="1122955"/>
    <lineage>
        <taxon>Bacteria</taxon>
        <taxon>Thermotogati</taxon>
        <taxon>Thermotogota</taxon>
        <taxon>Thermotogae</taxon>
        <taxon>Petrotogales</taxon>
        <taxon>Petrotogaceae</taxon>
        <taxon>Petrotoga</taxon>
    </lineage>
</organism>
<feature type="binding site" evidence="7">
    <location>
        <position position="206"/>
    </location>
    <ligand>
        <name>Mg(2+)</name>
        <dbReference type="ChEBI" id="CHEBI:18420"/>
        <label>1</label>
        <note>catalytic</note>
    </ligand>
</feature>
<dbReference type="InterPro" id="IPR000760">
    <property type="entry name" value="Inositol_monophosphatase-like"/>
</dbReference>
<dbReference type="PANTHER" id="PTHR20854:SF4">
    <property type="entry name" value="INOSITOL-1-MONOPHOSPHATASE-RELATED"/>
    <property type="match status" value="1"/>
</dbReference>
<evidence type="ECO:0000256" key="2">
    <source>
        <dbReference type="ARBA" id="ARBA00001946"/>
    </source>
</evidence>
<dbReference type="PANTHER" id="PTHR20854">
    <property type="entry name" value="INOSITOL MONOPHOSPHATASE"/>
    <property type="match status" value="1"/>
</dbReference>
<keyword evidence="6 7" id="KW-0460">Magnesium</keyword>
<dbReference type="GO" id="GO:0046854">
    <property type="term" value="P:phosphatidylinositol phosphate biosynthetic process"/>
    <property type="evidence" value="ECO:0007669"/>
    <property type="project" value="InterPro"/>
</dbReference>
<dbReference type="Pfam" id="PF00459">
    <property type="entry name" value="Inositol_P"/>
    <property type="match status" value="1"/>
</dbReference>
<comment type="caution">
    <text evidence="9">The sequence shown here is derived from an EMBL/GenBank/DDBJ whole genome shotgun (WGS) entry which is preliminary data.</text>
</comment>
<keyword evidence="5 8" id="KW-0378">Hydrolase</keyword>
<dbReference type="Proteomes" id="UP000236434">
    <property type="component" value="Unassembled WGS sequence"/>
</dbReference>
<dbReference type="GO" id="GO:0046872">
    <property type="term" value="F:metal ion binding"/>
    <property type="evidence" value="ECO:0007669"/>
    <property type="project" value="UniProtKB-KW"/>
</dbReference>
<name>A0A2K1NWH1_9BACT</name>
<dbReference type="InterPro" id="IPR020550">
    <property type="entry name" value="Inositol_monophosphatase_CS"/>
</dbReference>
<evidence type="ECO:0000256" key="3">
    <source>
        <dbReference type="ARBA" id="ARBA00009759"/>
    </source>
</evidence>
<dbReference type="GO" id="GO:0007165">
    <property type="term" value="P:signal transduction"/>
    <property type="evidence" value="ECO:0007669"/>
    <property type="project" value="TreeGrafter"/>
</dbReference>
<evidence type="ECO:0000256" key="8">
    <source>
        <dbReference type="RuleBase" id="RU364068"/>
    </source>
</evidence>
<comment type="similarity">
    <text evidence="3 8">Belongs to the inositol monophosphatase superfamily.</text>
</comment>
<dbReference type="PROSITE" id="PS00630">
    <property type="entry name" value="IMP_2"/>
    <property type="match status" value="1"/>
</dbReference>
<dbReference type="RefSeq" id="WP_103067521.1">
    <property type="nucleotide sequence ID" value="NZ_AZRL01000022.1"/>
</dbReference>
<reference evidence="9 10" key="1">
    <citation type="submission" date="2013-12" db="EMBL/GenBank/DDBJ databases">
        <title>Comparative genomics of Petrotoga isolates.</title>
        <authorList>
            <person name="Nesbo C.L."/>
            <person name="Charchuk R."/>
            <person name="Chow K."/>
        </authorList>
    </citation>
    <scope>NUCLEOTIDE SEQUENCE [LARGE SCALE GENOMIC DNA]</scope>
    <source>
        <strain evidence="9 10">DSM 13574</strain>
    </source>
</reference>
<dbReference type="PRINTS" id="PR00377">
    <property type="entry name" value="IMPHPHTASES"/>
</dbReference>
<dbReference type="CDD" id="cd01639">
    <property type="entry name" value="IMPase"/>
    <property type="match status" value="1"/>
</dbReference>
<evidence type="ECO:0000256" key="6">
    <source>
        <dbReference type="ARBA" id="ARBA00022842"/>
    </source>
</evidence>
<dbReference type="Gene3D" id="3.30.540.10">
    <property type="entry name" value="Fructose-1,6-Bisphosphatase, subunit A, domain 1"/>
    <property type="match status" value="1"/>
</dbReference>
<dbReference type="EC" id="3.1.3.25" evidence="8"/>
<dbReference type="GO" id="GO:0006020">
    <property type="term" value="P:inositol metabolic process"/>
    <property type="evidence" value="ECO:0007669"/>
    <property type="project" value="TreeGrafter"/>
</dbReference>
<dbReference type="GO" id="GO:0008934">
    <property type="term" value="F:inositol monophosphate 1-phosphatase activity"/>
    <property type="evidence" value="ECO:0007669"/>
    <property type="project" value="InterPro"/>
</dbReference>
<accession>A0A2K1NWH1</accession>
<feature type="binding site" evidence="7">
    <location>
        <position position="67"/>
    </location>
    <ligand>
        <name>Mg(2+)</name>
        <dbReference type="ChEBI" id="CHEBI:18420"/>
        <label>1</label>
        <note>catalytic</note>
    </ligand>
</feature>
<keyword evidence="4 7" id="KW-0479">Metal-binding</keyword>
<evidence type="ECO:0000256" key="1">
    <source>
        <dbReference type="ARBA" id="ARBA00001033"/>
    </source>
</evidence>
<dbReference type="InterPro" id="IPR020583">
    <property type="entry name" value="Inositol_monoP_metal-BS"/>
</dbReference>
<dbReference type="PROSITE" id="PS00629">
    <property type="entry name" value="IMP_1"/>
    <property type="match status" value="1"/>
</dbReference>
<comment type="catalytic activity">
    <reaction evidence="1 8">
        <text>a myo-inositol phosphate + H2O = myo-inositol + phosphate</text>
        <dbReference type="Rhea" id="RHEA:24056"/>
        <dbReference type="ChEBI" id="CHEBI:15377"/>
        <dbReference type="ChEBI" id="CHEBI:17268"/>
        <dbReference type="ChEBI" id="CHEBI:43474"/>
        <dbReference type="ChEBI" id="CHEBI:84139"/>
        <dbReference type="EC" id="3.1.3.25"/>
    </reaction>
</comment>
<evidence type="ECO:0000256" key="7">
    <source>
        <dbReference type="PIRSR" id="PIRSR600760-2"/>
    </source>
</evidence>
<dbReference type="FunFam" id="3.40.190.80:FF:000020">
    <property type="entry name" value="Fructose-1,6-bisphosphatase/inositol-1-monophosphatase"/>
    <property type="match status" value="1"/>
</dbReference>
<protein>
    <recommendedName>
        <fullName evidence="8">Inositol-1-monophosphatase</fullName>
        <ecNumber evidence="8">3.1.3.25</ecNumber>
    </recommendedName>
</protein>
<evidence type="ECO:0000256" key="4">
    <source>
        <dbReference type="ARBA" id="ARBA00022723"/>
    </source>
</evidence>
<feature type="binding site" evidence="7">
    <location>
        <position position="87"/>
    </location>
    <ligand>
        <name>Mg(2+)</name>
        <dbReference type="ChEBI" id="CHEBI:18420"/>
        <label>1</label>
        <note>catalytic</note>
    </ligand>
</feature>